<dbReference type="GO" id="GO:0006270">
    <property type="term" value="P:DNA replication initiation"/>
    <property type="evidence" value="ECO:0007669"/>
    <property type="project" value="TreeGrafter"/>
</dbReference>
<gene>
    <name evidence="10" type="primary">POL12</name>
    <name evidence="10" type="ORF">IMSHALPRED_006514</name>
</gene>
<feature type="region of interest" description="Disordered" evidence="7">
    <location>
        <begin position="139"/>
        <end position="161"/>
    </location>
</feature>
<dbReference type="FunFam" id="3.60.21.60:FF:000005">
    <property type="entry name" value="DNA polymerase alpha subunit B"/>
    <property type="match status" value="1"/>
</dbReference>
<comment type="caution">
    <text evidence="10">The sequence shown here is derived from an EMBL/GenBank/DDBJ whole genome shotgun (WGS) entry which is preliminary data.</text>
</comment>
<dbReference type="InterPro" id="IPR007185">
    <property type="entry name" value="DNA_pol_a/d/e_bsu"/>
</dbReference>
<keyword evidence="11" id="KW-1185">Reference proteome</keyword>
<evidence type="ECO:0000256" key="3">
    <source>
        <dbReference type="ARBA" id="ARBA00018596"/>
    </source>
</evidence>
<evidence type="ECO:0000259" key="8">
    <source>
        <dbReference type="Pfam" id="PF04042"/>
    </source>
</evidence>
<proteinExistence type="inferred from homology"/>
<dbReference type="AlphaFoldDB" id="A0A8H3I940"/>
<evidence type="ECO:0000256" key="7">
    <source>
        <dbReference type="SAM" id="MobiDB-lite"/>
    </source>
</evidence>
<dbReference type="OrthoDB" id="336885at2759"/>
<dbReference type="Pfam" id="PF04042">
    <property type="entry name" value="DNA_pol_E_B"/>
    <property type="match status" value="1"/>
</dbReference>
<keyword evidence="10" id="KW-0239">DNA-directed DNA polymerase</keyword>
<dbReference type="PANTHER" id="PTHR23061">
    <property type="entry name" value="DNA POLYMERASE 2 ALPHA 70 KDA SUBUNIT"/>
    <property type="match status" value="1"/>
</dbReference>
<keyword evidence="10" id="KW-0808">Transferase</keyword>
<accession>A0A8H3I940</accession>
<evidence type="ECO:0000259" key="9">
    <source>
        <dbReference type="Pfam" id="PF22062"/>
    </source>
</evidence>
<evidence type="ECO:0000256" key="5">
    <source>
        <dbReference type="ARBA" id="ARBA00023242"/>
    </source>
</evidence>
<dbReference type="PANTHER" id="PTHR23061:SF12">
    <property type="entry name" value="DNA POLYMERASE ALPHA SUBUNIT B"/>
    <property type="match status" value="1"/>
</dbReference>
<sequence length="665" mass="72506">MSTAKAELNELFAIPPVTELPLDVLGELQSILRLHSISPQELSYKWESYSMKMGSEQTKLNLSTARAFKKDLQEILERESRGKAHLRSVDKRGAYAIPRSAGKGDDVFGMLDGIVPNTPVPQRSMNGAAKRKAAFDTPSVPKFHKADGMSSPSDARTNGNTDGVQSNAFSERQNAGQIVETLNAHLSICEAPIAPPAEPRVRLTANTDLKKFSYKPMAMHLSEASEVLDDRIDEFQSLIQAHHNLEVSAFGNAANQATSEVIAVGRIASDALEGKLNASSLMLETSRRTGAGLRVPLKVESVSHEFFPGQIVAVRGINASGDYFAVNEVLEMPLLPPAASLPSTMDALNERLGVEEGGSANAAHALNVLISSGPYTADDNLAFEPLQALCEKAAESYADVLIMVGPILDIEHPLLASGDFDLPDDPSIEPDKATLNDVFRILVGTSIRHLALQVPNITIILIPSVRDAVNKHVSWPQEPFDKKVLGLPKQAKVVTNPVTISLNEIVVGISAQDVLWDLRREEVKVGRMKESDLMARLPRHLIQQRHFFPLFPPADRKSLPKSGTEEGVATGMPIDVSYLKLGEWLNVRPDLLITPSALSPFAKVVESVLVVNPGPLSKRKAAGTYAQLAFHPRQVTDEEREREQAEGTMIGHHLFDRARADIVRI</sequence>
<dbReference type="FunFam" id="3.60.21.60:FF:000008">
    <property type="entry name" value="DNA polymerase alpha subunit B"/>
    <property type="match status" value="1"/>
</dbReference>
<reference evidence="10" key="1">
    <citation type="submission" date="2021-03" db="EMBL/GenBank/DDBJ databases">
        <authorList>
            <person name="Tagirdzhanova G."/>
        </authorList>
    </citation>
    <scope>NUCLEOTIDE SEQUENCE</scope>
</reference>
<keyword evidence="10" id="KW-0548">Nucleotidyltransferase</keyword>
<evidence type="ECO:0000313" key="11">
    <source>
        <dbReference type="Proteomes" id="UP000664534"/>
    </source>
</evidence>
<dbReference type="InterPro" id="IPR054300">
    <property type="entry name" value="OB_DPOA2"/>
</dbReference>
<comment type="subcellular location">
    <subcellularLocation>
        <location evidence="1 6">Nucleus</location>
    </subcellularLocation>
</comment>
<evidence type="ECO:0000256" key="6">
    <source>
        <dbReference type="PIRNR" id="PIRNR018300"/>
    </source>
</evidence>
<evidence type="ECO:0000256" key="1">
    <source>
        <dbReference type="ARBA" id="ARBA00004123"/>
    </source>
</evidence>
<feature type="domain" description="DNA polymerase alpha subunit B OB" evidence="9">
    <location>
        <begin position="225"/>
        <end position="331"/>
    </location>
</feature>
<dbReference type="PIRSF" id="PIRSF018300">
    <property type="entry name" value="DNA_pol_alph_2"/>
    <property type="match status" value="1"/>
</dbReference>
<name>A0A8H3I940_9LECA</name>
<protein>
    <recommendedName>
        <fullName evidence="3 6">DNA polymerase alpha subunit B</fullName>
    </recommendedName>
</protein>
<dbReference type="Proteomes" id="UP000664534">
    <property type="component" value="Unassembled WGS sequence"/>
</dbReference>
<evidence type="ECO:0000256" key="4">
    <source>
        <dbReference type="ARBA" id="ARBA00022705"/>
    </source>
</evidence>
<dbReference type="InterPro" id="IPR016722">
    <property type="entry name" value="DNA_pol_alpha_bsu"/>
</dbReference>
<keyword evidence="5 6" id="KW-0539">Nucleus</keyword>
<comment type="similarity">
    <text evidence="2 6">Belongs to the DNA polymerase alpha subunit B family.</text>
</comment>
<feature type="domain" description="DNA polymerase alpha/delta/epsilon subunit B" evidence="8">
    <location>
        <begin position="368"/>
        <end position="603"/>
    </location>
</feature>
<dbReference type="Pfam" id="PF22062">
    <property type="entry name" value="OB_DPOA2"/>
    <property type="match status" value="1"/>
</dbReference>
<dbReference type="EMBL" id="CAJPDT010000004">
    <property type="protein sequence ID" value="CAF9907850.1"/>
    <property type="molecule type" value="Genomic_DNA"/>
</dbReference>
<evidence type="ECO:0000313" key="10">
    <source>
        <dbReference type="EMBL" id="CAF9907850.1"/>
    </source>
</evidence>
<keyword evidence="4 6" id="KW-0235">DNA replication</keyword>
<dbReference type="GO" id="GO:0003887">
    <property type="term" value="F:DNA-directed DNA polymerase activity"/>
    <property type="evidence" value="ECO:0007669"/>
    <property type="project" value="UniProtKB-KW"/>
</dbReference>
<dbReference type="Gene3D" id="3.60.21.60">
    <property type="match status" value="2"/>
</dbReference>
<dbReference type="GO" id="GO:0003677">
    <property type="term" value="F:DNA binding"/>
    <property type="evidence" value="ECO:0007669"/>
    <property type="project" value="InterPro"/>
</dbReference>
<dbReference type="GO" id="GO:0005658">
    <property type="term" value="C:alpha DNA polymerase:primase complex"/>
    <property type="evidence" value="ECO:0007669"/>
    <property type="project" value="TreeGrafter"/>
</dbReference>
<evidence type="ECO:0000256" key="2">
    <source>
        <dbReference type="ARBA" id="ARBA00007299"/>
    </source>
</evidence>
<feature type="compositionally biased region" description="Polar residues" evidence="7">
    <location>
        <begin position="150"/>
        <end position="161"/>
    </location>
</feature>
<comment type="function">
    <text evidence="6">Accessory subunit of the DNA polymerase alpha complex (also known as the alpha DNA polymerase-primase complex) which plays an essential role in the initiation of DNA synthesis.</text>
</comment>
<organism evidence="10 11">
    <name type="scientific">Imshaugia aleurites</name>
    <dbReference type="NCBI Taxonomy" id="172621"/>
    <lineage>
        <taxon>Eukaryota</taxon>
        <taxon>Fungi</taxon>
        <taxon>Dikarya</taxon>
        <taxon>Ascomycota</taxon>
        <taxon>Pezizomycotina</taxon>
        <taxon>Lecanoromycetes</taxon>
        <taxon>OSLEUM clade</taxon>
        <taxon>Lecanoromycetidae</taxon>
        <taxon>Lecanorales</taxon>
        <taxon>Lecanorineae</taxon>
        <taxon>Parmeliaceae</taxon>
        <taxon>Imshaugia</taxon>
    </lineage>
</organism>